<dbReference type="Pfam" id="PF09787">
    <property type="entry name" value="Golgin_A5"/>
    <property type="match status" value="1"/>
</dbReference>
<reference evidence="10" key="1">
    <citation type="journal article" date="2023" name="bioRxiv">
        <title>Scaffold-level genome assemblies of two parasitoid biocontrol wasps reveal the parthenogenesis mechanism and an associated novel virus.</title>
        <authorList>
            <person name="Inwood S."/>
            <person name="Skelly J."/>
            <person name="Guhlin J."/>
            <person name="Harrop T."/>
            <person name="Goldson S."/>
            <person name="Dearden P."/>
        </authorList>
    </citation>
    <scope>NUCLEOTIDE SEQUENCE</scope>
    <source>
        <strain evidence="10">Lincoln</strain>
        <tissue evidence="10">Whole body</tissue>
    </source>
</reference>
<organism evidence="10 11">
    <name type="scientific">Microctonus hyperodae</name>
    <name type="common">Parasitoid wasp</name>
    <dbReference type="NCBI Taxonomy" id="165561"/>
    <lineage>
        <taxon>Eukaryota</taxon>
        <taxon>Metazoa</taxon>
        <taxon>Ecdysozoa</taxon>
        <taxon>Arthropoda</taxon>
        <taxon>Hexapoda</taxon>
        <taxon>Insecta</taxon>
        <taxon>Pterygota</taxon>
        <taxon>Neoptera</taxon>
        <taxon>Endopterygota</taxon>
        <taxon>Hymenoptera</taxon>
        <taxon>Apocrita</taxon>
        <taxon>Ichneumonoidea</taxon>
        <taxon>Braconidae</taxon>
        <taxon>Euphorinae</taxon>
        <taxon>Microctonus</taxon>
    </lineage>
</organism>
<dbReference type="AlphaFoldDB" id="A0AA39KNZ5"/>
<dbReference type="GO" id="GO:0000301">
    <property type="term" value="P:retrograde transport, vesicle recycling within Golgi"/>
    <property type="evidence" value="ECO:0007669"/>
    <property type="project" value="TreeGrafter"/>
</dbReference>
<name>A0AA39KNZ5_MICHY</name>
<evidence type="ECO:0000256" key="8">
    <source>
        <dbReference type="SAM" id="MobiDB-lite"/>
    </source>
</evidence>
<keyword evidence="11" id="KW-1185">Reference proteome</keyword>
<proteinExistence type="predicted"/>
<evidence type="ECO:0000256" key="3">
    <source>
        <dbReference type="ARBA" id="ARBA00022989"/>
    </source>
</evidence>
<comment type="caution">
    <text evidence="10">The sequence shown here is derived from an EMBL/GenBank/DDBJ whole genome shotgun (WGS) entry which is preliminary data.</text>
</comment>
<dbReference type="GO" id="GO:0007030">
    <property type="term" value="P:Golgi organization"/>
    <property type="evidence" value="ECO:0007669"/>
    <property type="project" value="InterPro"/>
</dbReference>
<evidence type="ECO:0000313" key="11">
    <source>
        <dbReference type="Proteomes" id="UP001168972"/>
    </source>
</evidence>
<evidence type="ECO:0000256" key="7">
    <source>
        <dbReference type="SAM" id="Coils"/>
    </source>
</evidence>
<keyword evidence="5 7" id="KW-0175">Coiled coil</keyword>
<keyword evidence="3 9" id="KW-1133">Transmembrane helix</keyword>
<comment type="subcellular location">
    <subcellularLocation>
        <location evidence="1">Golgi apparatus membrane</location>
        <topology evidence="1">Single-pass type IV membrane protein</topology>
    </subcellularLocation>
</comment>
<evidence type="ECO:0000256" key="2">
    <source>
        <dbReference type="ARBA" id="ARBA00022692"/>
    </source>
</evidence>
<evidence type="ECO:0008006" key="12">
    <source>
        <dbReference type="Google" id="ProtNLM"/>
    </source>
</evidence>
<evidence type="ECO:0000313" key="10">
    <source>
        <dbReference type="EMBL" id="KAK0168372.1"/>
    </source>
</evidence>
<dbReference type="EMBL" id="JAQQBR010001831">
    <property type="protein sequence ID" value="KAK0168372.1"/>
    <property type="molecule type" value="Genomic_DNA"/>
</dbReference>
<reference evidence="10" key="2">
    <citation type="submission" date="2023-03" db="EMBL/GenBank/DDBJ databases">
        <authorList>
            <person name="Inwood S.N."/>
            <person name="Skelly J.G."/>
            <person name="Guhlin J."/>
            <person name="Harrop T.W.R."/>
            <person name="Goldson S.G."/>
            <person name="Dearden P.K."/>
        </authorList>
    </citation>
    <scope>NUCLEOTIDE SEQUENCE</scope>
    <source>
        <strain evidence="10">Lincoln</strain>
        <tissue evidence="10">Whole body</tissue>
    </source>
</reference>
<protein>
    <recommendedName>
        <fullName evidence="12">Golgin-84</fullName>
    </recommendedName>
</protein>
<gene>
    <name evidence="10" type="ORF">PV327_002180</name>
</gene>
<dbReference type="GO" id="GO:0031985">
    <property type="term" value="C:Golgi cisterna"/>
    <property type="evidence" value="ECO:0007669"/>
    <property type="project" value="TreeGrafter"/>
</dbReference>
<dbReference type="GO" id="GO:0000139">
    <property type="term" value="C:Golgi membrane"/>
    <property type="evidence" value="ECO:0007669"/>
    <property type="project" value="UniProtKB-SubCell"/>
</dbReference>
<feature type="compositionally biased region" description="Low complexity" evidence="8">
    <location>
        <begin position="42"/>
        <end position="57"/>
    </location>
</feature>
<feature type="region of interest" description="Disordered" evidence="8">
    <location>
        <begin position="36"/>
        <end position="69"/>
    </location>
</feature>
<keyword evidence="4" id="KW-0333">Golgi apparatus</keyword>
<evidence type="ECO:0000256" key="1">
    <source>
        <dbReference type="ARBA" id="ARBA00004409"/>
    </source>
</evidence>
<dbReference type="PANTHER" id="PTHR13815">
    <property type="entry name" value="GOLGIN-84"/>
    <property type="match status" value="1"/>
</dbReference>
<evidence type="ECO:0000256" key="5">
    <source>
        <dbReference type="ARBA" id="ARBA00023054"/>
    </source>
</evidence>
<evidence type="ECO:0000256" key="6">
    <source>
        <dbReference type="ARBA" id="ARBA00023136"/>
    </source>
</evidence>
<keyword evidence="2 9" id="KW-0812">Transmembrane</keyword>
<evidence type="ECO:0000256" key="9">
    <source>
        <dbReference type="SAM" id="Phobius"/>
    </source>
</evidence>
<feature type="coiled-coil region" evidence="7">
    <location>
        <begin position="303"/>
        <end position="517"/>
    </location>
</feature>
<keyword evidence="6 9" id="KW-0472">Membrane</keyword>
<evidence type="ECO:0000256" key="4">
    <source>
        <dbReference type="ARBA" id="ARBA00023034"/>
    </source>
</evidence>
<feature type="transmembrane region" description="Helical" evidence="9">
    <location>
        <begin position="574"/>
        <end position="596"/>
    </location>
</feature>
<accession>A0AA39KNZ5</accession>
<dbReference type="InterPro" id="IPR019177">
    <property type="entry name" value="Golgin_subfamily_A_member_5"/>
</dbReference>
<sequence length="604" mass="69619">MAWISDLAGKAENLLNQIDKNTAAVLSKEQNNILQHKQQNDSTWMSTESSFMSSSVSQTPHESPSHSGHYMKLLQNLPITPSKLIQTKKDEYISFLNTPTKSLINNGPPTPSSLSVEYSADNKDIISEYSVHSSRSSPIIPDSLIVDVPDIDNHDDDDDDDDDDGDDIIVLTENPPDIYAENARLKNELEELRNELLMTNHVEKSIESEQSGLLQKFDVLKQEYEYKLMQQRLEIEHLSKGKCVDNKKMSRVTLKNLEERNELLCRQYTDNRKEIVMLKEKLHLLEVENGQYLKQISDLKSMLERNRLDLQTTQQDLEQHRARALKTLQEKEKLISELRDNNSPIGLDNSTTNMELHQLKQECIVLRQENDQVCKQLKIAREELVNADLKIEETSRKIALANREAHEIILAERQKRTEAEDDARSHVEETRKLKDELASQLNNYTAKLRKQETEISRLRSQLSAISTPSSAVESRLSTLTQTLVTKQNELEHLTTEKNALRLQLEKIEHEYRKLLGNSRKPYNVNDTDDVKAQMPTFLIETPFDTGVTRRVKRAYSSLDAISVRIGRFLRSYPLARIFVIFYIGLLQFWVLIVLLFQSPDVHPH</sequence>
<dbReference type="PANTHER" id="PTHR13815:SF7">
    <property type="entry name" value="GOLGIN SUBFAMILY A MEMBER 5"/>
    <property type="match status" value="1"/>
</dbReference>
<dbReference type="Proteomes" id="UP001168972">
    <property type="component" value="Unassembled WGS sequence"/>
</dbReference>